<organism evidence="3 4">
    <name type="scientific">Podospora didyma</name>
    <dbReference type="NCBI Taxonomy" id="330526"/>
    <lineage>
        <taxon>Eukaryota</taxon>
        <taxon>Fungi</taxon>
        <taxon>Dikarya</taxon>
        <taxon>Ascomycota</taxon>
        <taxon>Pezizomycotina</taxon>
        <taxon>Sordariomycetes</taxon>
        <taxon>Sordariomycetidae</taxon>
        <taxon>Sordariales</taxon>
        <taxon>Podosporaceae</taxon>
        <taxon>Podospora</taxon>
    </lineage>
</organism>
<comment type="caution">
    <text evidence="3">The sequence shown here is derived from an EMBL/GenBank/DDBJ whole genome shotgun (WGS) entry which is preliminary data.</text>
</comment>
<keyword evidence="1" id="KW-0812">Transmembrane</keyword>
<dbReference type="InterPro" id="IPR046925">
    <property type="entry name" value="WD-like_fungi"/>
</dbReference>
<feature type="domain" description="WD-like" evidence="2">
    <location>
        <begin position="191"/>
        <end position="296"/>
    </location>
</feature>
<keyword evidence="1" id="KW-0472">Membrane</keyword>
<name>A0AAE0NQ61_9PEZI</name>
<keyword evidence="1" id="KW-1133">Transmembrane helix</keyword>
<reference evidence="3" key="2">
    <citation type="submission" date="2023-06" db="EMBL/GenBank/DDBJ databases">
        <authorList>
            <consortium name="Lawrence Berkeley National Laboratory"/>
            <person name="Haridas S."/>
            <person name="Hensen N."/>
            <person name="Bonometti L."/>
            <person name="Westerberg I."/>
            <person name="Brannstrom I.O."/>
            <person name="Guillou S."/>
            <person name="Cros-Aarteil S."/>
            <person name="Calhoun S."/>
            <person name="Kuo A."/>
            <person name="Mondo S."/>
            <person name="Pangilinan J."/>
            <person name="Riley R."/>
            <person name="LaButti K."/>
            <person name="Andreopoulos B."/>
            <person name="Lipzen A."/>
            <person name="Chen C."/>
            <person name="Yanf M."/>
            <person name="Daum C."/>
            <person name="Ng V."/>
            <person name="Clum A."/>
            <person name="Steindorff A."/>
            <person name="Ohm R."/>
            <person name="Martin F."/>
            <person name="Silar P."/>
            <person name="Natvig D."/>
            <person name="Lalanne C."/>
            <person name="Gautier V."/>
            <person name="Ament-velasquez S.L."/>
            <person name="Kruys A."/>
            <person name="Hutchinson M.I."/>
            <person name="Powell A.J."/>
            <person name="Barry K."/>
            <person name="Miller A.N."/>
            <person name="Grigoriev I.V."/>
            <person name="Debuchy R."/>
            <person name="Gladieux P."/>
            <person name="Thoren M.H."/>
            <person name="Johannesson H."/>
        </authorList>
    </citation>
    <scope>NUCLEOTIDE SEQUENCE</scope>
    <source>
        <strain evidence="3">CBS 232.78</strain>
    </source>
</reference>
<sequence>MESLPLPLAVQLISSARLADVRVHKLSAGYLAAFATVNLRWTNQLTDHLILLKGEGWKSLYVFRHPAFLRHSLETLGENKPGMDHLTALSLSKEADDPTPVTAVERWSEARRNPRFTYWCTVVSVSIAIAFGMAATVLGAIQLAAEGLVLLETHTVSDGSIITTYGSITPVDTAADSNTTAARAPLAKRCGSNQPVGCDTAWAPAVAPCQTPIGTVQNNPGILLNAPRAVCYESWGNKCCISWSKDIGSVRQRDLHAAANTGLNICVYNGHSSKVHEVSINNQCLNQRLSNRATGCT</sequence>
<feature type="transmembrane region" description="Helical" evidence="1">
    <location>
        <begin position="116"/>
        <end position="141"/>
    </location>
</feature>
<proteinExistence type="predicted"/>
<evidence type="ECO:0000313" key="3">
    <source>
        <dbReference type="EMBL" id="KAK3385668.1"/>
    </source>
</evidence>
<accession>A0AAE0NQ61</accession>
<reference evidence="3" key="1">
    <citation type="journal article" date="2023" name="Mol. Phylogenet. Evol.">
        <title>Genome-scale phylogeny and comparative genomics of the fungal order Sordariales.</title>
        <authorList>
            <person name="Hensen N."/>
            <person name="Bonometti L."/>
            <person name="Westerberg I."/>
            <person name="Brannstrom I.O."/>
            <person name="Guillou S."/>
            <person name="Cros-Aarteil S."/>
            <person name="Calhoun S."/>
            <person name="Haridas S."/>
            <person name="Kuo A."/>
            <person name="Mondo S."/>
            <person name="Pangilinan J."/>
            <person name="Riley R."/>
            <person name="LaButti K."/>
            <person name="Andreopoulos B."/>
            <person name="Lipzen A."/>
            <person name="Chen C."/>
            <person name="Yan M."/>
            <person name="Daum C."/>
            <person name="Ng V."/>
            <person name="Clum A."/>
            <person name="Steindorff A."/>
            <person name="Ohm R.A."/>
            <person name="Martin F."/>
            <person name="Silar P."/>
            <person name="Natvig D.O."/>
            <person name="Lalanne C."/>
            <person name="Gautier V."/>
            <person name="Ament-Velasquez S.L."/>
            <person name="Kruys A."/>
            <person name="Hutchinson M.I."/>
            <person name="Powell A.J."/>
            <person name="Barry K."/>
            <person name="Miller A.N."/>
            <person name="Grigoriev I.V."/>
            <person name="Debuchy R."/>
            <person name="Gladieux P."/>
            <person name="Hiltunen Thoren M."/>
            <person name="Johannesson H."/>
        </authorList>
    </citation>
    <scope>NUCLEOTIDE SEQUENCE</scope>
    <source>
        <strain evidence="3">CBS 232.78</strain>
    </source>
</reference>
<dbReference type="Pfam" id="PF20493">
    <property type="entry name" value="WD-like_fungi"/>
    <property type="match status" value="1"/>
</dbReference>
<keyword evidence="4" id="KW-1185">Reference proteome</keyword>
<evidence type="ECO:0000313" key="4">
    <source>
        <dbReference type="Proteomes" id="UP001285441"/>
    </source>
</evidence>
<evidence type="ECO:0000256" key="1">
    <source>
        <dbReference type="SAM" id="Phobius"/>
    </source>
</evidence>
<dbReference type="Proteomes" id="UP001285441">
    <property type="component" value="Unassembled WGS sequence"/>
</dbReference>
<dbReference type="EMBL" id="JAULSW010000004">
    <property type="protein sequence ID" value="KAK3385668.1"/>
    <property type="molecule type" value="Genomic_DNA"/>
</dbReference>
<protein>
    <recommendedName>
        <fullName evidence="2">WD-like domain-containing protein</fullName>
    </recommendedName>
</protein>
<dbReference type="AlphaFoldDB" id="A0AAE0NQ61"/>
<gene>
    <name evidence="3" type="ORF">B0H63DRAFT_560226</name>
</gene>
<evidence type="ECO:0000259" key="2">
    <source>
        <dbReference type="Pfam" id="PF20493"/>
    </source>
</evidence>